<gene>
    <name evidence="2" type="ORF">BJ980_002549</name>
</gene>
<dbReference type="AlphaFoldDB" id="A0A7Y9S1R6"/>
<evidence type="ECO:0000256" key="1">
    <source>
        <dbReference type="SAM" id="MobiDB-lite"/>
    </source>
</evidence>
<reference evidence="2 3" key="1">
    <citation type="submission" date="2020-07" db="EMBL/GenBank/DDBJ databases">
        <title>Sequencing the genomes of 1000 actinobacteria strains.</title>
        <authorList>
            <person name="Klenk H.-P."/>
        </authorList>
    </citation>
    <scope>NUCLEOTIDE SEQUENCE [LARGE SCALE GENOMIC DNA]</scope>
    <source>
        <strain evidence="2 3">DSM 23819</strain>
    </source>
</reference>
<dbReference type="SUPFAM" id="SSF46785">
    <property type="entry name" value="Winged helix' DNA-binding domain"/>
    <property type="match status" value="1"/>
</dbReference>
<comment type="caution">
    <text evidence="2">The sequence shown here is derived from an EMBL/GenBank/DDBJ whole genome shotgun (WGS) entry which is preliminary data.</text>
</comment>
<proteinExistence type="predicted"/>
<sequence>MEDAADLERDLADLRERVERLESRTTAPTASPGAPGPDEDTFWALEGVRARRDAHPETADGIVLLTGSLNLPTGEPVEWQMGAATSDLVGTDWSDAAAPLAALGHPVRLKLLRSVLDGVRSTAELAESLGSTGQLHHHLKQLVSTGWLAQRGRGNYEVPPTRVVPLLVILTGVLR</sequence>
<feature type="compositionally biased region" description="Basic and acidic residues" evidence="1">
    <location>
        <begin position="1"/>
        <end position="23"/>
    </location>
</feature>
<evidence type="ECO:0000313" key="3">
    <source>
        <dbReference type="Proteomes" id="UP000540656"/>
    </source>
</evidence>
<dbReference type="CDD" id="cd00090">
    <property type="entry name" value="HTH_ARSR"/>
    <property type="match status" value="1"/>
</dbReference>
<organism evidence="2 3">
    <name type="scientific">Nocardioides daedukensis</name>
    <dbReference type="NCBI Taxonomy" id="634462"/>
    <lineage>
        <taxon>Bacteria</taxon>
        <taxon>Bacillati</taxon>
        <taxon>Actinomycetota</taxon>
        <taxon>Actinomycetes</taxon>
        <taxon>Propionibacteriales</taxon>
        <taxon>Nocardioidaceae</taxon>
        <taxon>Nocardioides</taxon>
    </lineage>
</organism>
<protein>
    <submittedName>
        <fullName evidence="2">DNA-binding transcriptional ArsR family regulator</fullName>
    </submittedName>
</protein>
<dbReference type="GO" id="GO:0003677">
    <property type="term" value="F:DNA binding"/>
    <property type="evidence" value="ECO:0007669"/>
    <property type="project" value="UniProtKB-KW"/>
</dbReference>
<keyword evidence="2" id="KW-0238">DNA-binding</keyword>
<dbReference type="RefSeq" id="WP_179502652.1">
    <property type="nucleotide sequence ID" value="NZ_JACCAA010000001.1"/>
</dbReference>
<dbReference type="InterPro" id="IPR036388">
    <property type="entry name" value="WH-like_DNA-bd_sf"/>
</dbReference>
<accession>A0A7Y9S1R6</accession>
<name>A0A7Y9S1R6_9ACTN</name>
<dbReference type="InterPro" id="IPR011991">
    <property type="entry name" value="ArsR-like_HTH"/>
</dbReference>
<dbReference type="Proteomes" id="UP000540656">
    <property type="component" value="Unassembled WGS sequence"/>
</dbReference>
<dbReference type="EMBL" id="JACCAA010000001">
    <property type="protein sequence ID" value="NYG59626.1"/>
    <property type="molecule type" value="Genomic_DNA"/>
</dbReference>
<dbReference type="InterPro" id="IPR036390">
    <property type="entry name" value="WH_DNA-bd_sf"/>
</dbReference>
<feature type="region of interest" description="Disordered" evidence="1">
    <location>
        <begin position="1"/>
        <end position="40"/>
    </location>
</feature>
<dbReference type="Gene3D" id="1.10.10.10">
    <property type="entry name" value="Winged helix-like DNA-binding domain superfamily/Winged helix DNA-binding domain"/>
    <property type="match status" value="1"/>
</dbReference>
<keyword evidence="3" id="KW-1185">Reference proteome</keyword>
<evidence type="ECO:0000313" key="2">
    <source>
        <dbReference type="EMBL" id="NYG59626.1"/>
    </source>
</evidence>